<dbReference type="AlphaFoldDB" id="A0A834HSZ1"/>
<feature type="region of interest" description="Disordered" evidence="1">
    <location>
        <begin position="1"/>
        <end position="34"/>
    </location>
</feature>
<organism evidence="2 3">
    <name type="scientific">Rhynchophorus ferrugineus</name>
    <name type="common">Red palm weevil</name>
    <name type="synonym">Curculio ferrugineus</name>
    <dbReference type="NCBI Taxonomy" id="354439"/>
    <lineage>
        <taxon>Eukaryota</taxon>
        <taxon>Metazoa</taxon>
        <taxon>Ecdysozoa</taxon>
        <taxon>Arthropoda</taxon>
        <taxon>Hexapoda</taxon>
        <taxon>Insecta</taxon>
        <taxon>Pterygota</taxon>
        <taxon>Neoptera</taxon>
        <taxon>Endopterygota</taxon>
        <taxon>Coleoptera</taxon>
        <taxon>Polyphaga</taxon>
        <taxon>Cucujiformia</taxon>
        <taxon>Curculionidae</taxon>
        <taxon>Dryophthorinae</taxon>
        <taxon>Rhynchophorus</taxon>
    </lineage>
</organism>
<name>A0A834HSZ1_RHYFE</name>
<sequence length="121" mass="13796">MTKPFAVTGHSLCSKGGQFSEDPPEIKAQQPEPERIPRPVVFFFILSAFLCDRPYKGTSPEPGPDEWAPGSRWEGLVIRAADGTGSYRGARVRTRHLEHRTGRKRYRRGRVFFLVSLLLRR</sequence>
<keyword evidence="3" id="KW-1185">Reference proteome</keyword>
<dbReference type="EMBL" id="JAACXV010014528">
    <property type="protein sequence ID" value="KAF7266527.1"/>
    <property type="molecule type" value="Genomic_DNA"/>
</dbReference>
<comment type="caution">
    <text evidence="2">The sequence shown here is derived from an EMBL/GenBank/DDBJ whole genome shotgun (WGS) entry which is preliminary data.</text>
</comment>
<evidence type="ECO:0000313" key="2">
    <source>
        <dbReference type="EMBL" id="KAF7266527.1"/>
    </source>
</evidence>
<proteinExistence type="predicted"/>
<gene>
    <name evidence="2" type="ORF">GWI33_020152</name>
</gene>
<reference evidence="2" key="1">
    <citation type="submission" date="2020-08" db="EMBL/GenBank/DDBJ databases">
        <title>Genome sequencing and assembly of the red palm weevil Rhynchophorus ferrugineus.</title>
        <authorList>
            <person name="Dias G.B."/>
            <person name="Bergman C.M."/>
            <person name="Manee M."/>
        </authorList>
    </citation>
    <scope>NUCLEOTIDE SEQUENCE</scope>
    <source>
        <strain evidence="2">AA-2017</strain>
        <tissue evidence="2">Whole larva</tissue>
    </source>
</reference>
<dbReference type="Proteomes" id="UP000625711">
    <property type="component" value="Unassembled WGS sequence"/>
</dbReference>
<accession>A0A834HSZ1</accession>
<evidence type="ECO:0000256" key="1">
    <source>
        <dbReference type="SAM" id="MobiDB-lite"/>
    </source>
</evidence>
<evidence type="ECO:0000313" key="3">
    <source>
        <dbReference type="Proteomes" id="UP000625711"/>
    </source>
</evidence>
<protein>
    <submittedName>
        <fullName evidence="2">Uncharacterized protein</fullName>
    </submittedName>
</protein>